<dbReference type="OrthoDB" id="408788at2759"/>
<dbReference type="PROSITE" id="PS00587">
    <property type="entry name" value="GLYCOSYL_HYDROL_F17"/>
    <property type="match status" value="1"/>
</dbReference>
<dbReference type="AlphaFoldDB" id="A0A834LCL7"/>
<evidence type="ECO:0000313" key="11">
    <source>
        <dbReference type="Proteomes" id="UP000626092"/>
    </source>
</evidence>
<keyword evidence="11" id="KW-1185">Reference proteome</keyword>
<dbReference type="Gene3D" id="1.20.58.1040">
    <property type="match status" value="1"/>
</dbReference>
<dbReference type="FunFam" id="1.20.58.1040:FF:000002">
    <property type="entry name" value="Glucan endo-1,3-beta-glucosidase 8"/>
    <property type="match status" value="1"/>
</dbReference>
<evidence type="ECO:0000256" key="7">
    <source>
        <dbReference type="RuleBase" id="RU004336"/>
    </source>
</evidence>
<protein>
    <recommendedName>
        <fullName evidence="9">X8 domain-containing protein</fullName>
    </recommendedName>
</protein>
<comment type="similarity">
    <text evidence="1 6">Belongs to the glycosyl hydrolase 17 family.</text>
</comment>
<sequence>MARAMVLLWACSLLLVSANVAEAIGVNWGNTLSSHNLLPSVVVRLLKDNGIDKVKLFDSDPWIVKAFAGAGIEVMLGIPNSDLKRLSDDYGQAQDWVKHNLTKHLYQGGVDINRHQSATADSDAQTLCLATNDFEMPRRMIPDIIPRPSILFVAVGNEPFLKSYNGSYLHITLPAMKNVQKAINEAGHGDNVKVTTPLNADVYESAGSTVPSAGDFRSDIRSLMVEMVRWLDSNNAPFLVNIYPYLSLYQNPDFPVDFAFFDGNAKPLQDKGITYTNMFDANLDTLVWSLRKAGVPKLDIIVGEAGWPTDGDKDANVKYAKRFYDGFLKKIASNKGTPLRPGHMEAYLFGLLDEDMKSVAPGNFERHWGIFRFDGQPKFEMDFTGKGNDKMPVAAKDVQYLAKQWCVFNKDVKNMSLVAPNMNYACSAADCTPLGYGSSCNNLDMYGNISYAFNMYYQMNDQSAEACVFQGLATLDPINPSNGTCVFPIQIQSAGTRLGTVSRVSVVVSLLVFLALF</sequence>
<evidence type="ECO:0000313" key="10">
    <source>
        <dbReference type="EMBL" id="KAF7129752.1"/>
    </source>
</evidence>
<evidence type="ECO:0000256" key="4">
    <source>
        <dbReference type="ARBA" id="ARBA00023157"/>
    </source>
</evidence>
<feature type="domain" description="X8" evidence="9">
    <location>
        <begin position="404"/>
        <end position="487"/>
    </location>
</feature>
<dbReference type="InterPro" id="IPR000490">
    <property type="entry name" value="Glyco_hydro_17"/>
</dbReference>
<evidence type="ECO:0000256" key="1">
    <source>
        <dbReference type="ARBA" id="ARBA00008773"/>
    </source>
</evidence>
<dbReference type="SMART" id="SM00768">
    <property type="entry name" value="X8"/>
    <property type="match status" value="1"/>
</dbReference>
<dbReference type="SUPFAM" id="SSF51445">
    <property type="entry name" value="(Trans)glycosidases"/>
    <property type="match status" value="1"/>
</dbReference>
<feature type="signal peptide" evidence="8">
    <location>
        <begin position="1"/>
        <end position="23"/>
    </location>
</feature>
<dbReference type="GO" id="GO:0004553">
    <property type="term" value="F:hydrolase activity, hydrolyzing O-glycosyl compounds"/>
    <property type="evidence" value="ECO:0007669"/>
    <property type="project" value="InterPro"/>
</dbReference>
<dbReference type="GO" id="GO:0005975">
    <property type="term" value="P:carbohydrate metabolic process"/>
    <property type="evidence" value="ECO:0007669"/>
    <property type="project" value="InterPro"/>
</dbReference>
<feature type="chain" id="PRO_5033040838" description="X8 domain-containing protein" evidence="8">
    <location>
        <begin position="24"/>
        <end position="517"/>
    </location>
</feature>
<reference evidence="10" key="1">
    <citation type="submission" date="2019-11" db="EMBL/GenBank/DDBJ databases">
        <authorList>
            <person name="Liu Y."/>
            <person name="Hou J."/>
            <person name="Li T.-Q."/>
            <person name="Guan C.-H."/>
            <person name="Wu X."/>
            <person name="Wu H.-Z."/>
            <person name="Ling F."/>
            <person name="Zhang R."/>
            <person name="Shi X.-G."/>
            <person name="Ren J.-P."/>
            <person name="Chen E.-F."/>
            <person name="Sun J.-M."/>
        </authorList>
    </citation>
    <scope>NUCLEOTIDE SEQUENCE</scope>
    <source>
        <strain evidence="10">Adult_tree_wgs_1</strain>
        <tissue evidence="10">Leaves</tissue>
    </source>
</reference>
<organism evidence="10 11">
    <name type="scientific">Rhododendron simsii</name>
    <name type="common">Sims's rhododendron</name>
    <dbReference type="NCBI Taxonomy" id="118357"/>
    <lineage>
        <taxon>Eukaryota</taxon>
        <taxon>Viridiplantae</taxon>
        <taxon>Streptophyta</taxon>
        <taxon>Embryophyta</taxon>
        <taxon>Tracheophyta</taxon>
        <taxon>Spermatophyta</taxon>
        <taxon>Magnoliopsida</taxon>
        <taxon>eudicotyledons</taxon>
        <taxon>Gunneridae</taxon>
        <taxon>Pentapetalae</taxon>
        <taxon>asterids</taxon>
        <taxon>Ericales</taxon>
        <taxon>Ericaceae</taxon>
        <taxon>Ericoideae</taxon>
        <taxon>Rhodoreae</taxon>
        <taxon>Rhododendron</taxon>
    </lineage>
</organism>
<evidence type="ECO:0000256" key="5">
    <source>
        <dbReference type="ARBA" id="ARBA00023295"/>
    </source>
</evidence>
<dbReference type="InterPro" id="IPR012946">
    <property type="entry name" value="X8"/>
</dbReference>
<dbReference type="PANTHER" id="PTHR32227">
    <property type="entry name" value="GLUCAN ENDO-1,3-BETA-GLUCOSIDASE BG1-RELATED-RELATED"/>
    <property type="match status" value="1"/>
</dbReference>
<name>A0A834LCL7_RHOSS</name>
<accession>A0A834LCL7</accession>
<evidence type="ECO:0000256" key="6">
    <source>
        <dbReference type="RuleBase" id="RU004335"/>
    </source>
</evidence>
<dbReference type="Pfam" id="PF00332">
    <property type="entry name" value="Glyco_hydro_17"/>
    <property type="match status" value="2"/>
</dbReference>
<dbReference type="Gene3D" id="3.20.20.80">
    <property type="entry name" value="Glycosidases"/>
    <property type="match status" value="2"/>
</dbReference>
<keyword evidence="4" id="KW-1015">Disulfide bond</keyword>
<evidence type="ECO:0000256" key="8">
    <source>
        <dbReference type="SAM" id="SignalP"/>
    </source>
</evidence>
<keyword evidence="5 7" id="KW-0326">Glycosidase</keyword>
<comment type="caution">
    <text evidence="10">The sequence shown here is derived from an EMBL/GenBank/DDBJ whole genome shotgun (WGS) entry which is preliminary data.</text>
</comment>
<evidence type="ECO:0000256" key="2">
    <source>
        <dbReference type="ARBA" id="ARBA00022729"/>
    </source>
</evidence>
<keyword evidence="3 7" id="KW-0378">Hydrolase</keyword>
<proteinExistence type="inferred from homology"/>
<dbReference type="InterPro" id="IPR017853">
    <property type="entry name" value="GH"/>
</dbReference>
<dbReference type="Proteomes" id="UP000626092">
    <property type="component" value="Unassembled WGS sequence"/>
</dbReference>
<dbReference type="Pfam" id="PF07983">
    <property type="entry name" value="X8"/>
    <property type="match status" value="1"/>
</dbReference>
<dbReference type="EMBL" id="WJXA01000010">
    <property type="protein sequence ID" value="KAF7129752.1"/>
    <property type="molecule type" value="Genomic_DNA"/>
</dbReference>
<evidence type="ECO:0000256" key="3">
    <source>
        <dbReference type="ARBA" id="ARBA00022801"/>
    </source>
</evidence>
<dbReference type="InterPro" id="IPR044965">
    <property type="entry name" value="Glyco_hydro_17_plant"/>
</dbReference>
<gene>
    <name evidence="10" type="ORF">RHSIM_Rhsim10G0148100</name>
</gene>
<keyword evidence="2 8" id="KW-0732">Signal</keyword>
<evidence type="ECO:0000259" key="9">
    <source>
        <dbReference type="SMART" id="SM00768"/>
    </source>
</evidence>